<evidence type="ECO:0000256" key="7">
    <source>
        <dbReference type="ARBA" id="ARBA00022840"/>
    </source>
</evidence>
<dbReference type="RefSeq" id="WP_052446524.1">
    <property type="nucleotide sequence ID" value="NZ_FNGU01000012.1"/>
</dbReference>
<keyword evidence="3" id="KW-0597">Phosphoprotein</keyword>
<name>A0A1G9WW65_9BACT</name>
<evidence type="ECO:0000259" key="10">
    <source>
        <dbReference type="PROSITE" id="PS50112"/>
    </source>
</evidence>
<dbReference type="AlphaFoldDB" id="A0A1G9WW65"/>
<dbReference type="SMART" id="SM00387">
    <property type="entry name" value="HATPase_c"/>
    <property type="match status" value="1"/>
</dbReference>
<dbReference type="GO" id="GO:0005524">
    <property type="term" value="F:ATP binding"/>
    <property type="evidence" value="ECO:0007669"/>
    <property type="project" value="UniProtKB-KW"/>
</dbReference>
<evidence type="ECO:0000256" key="5">
    <source>
        <dbReference type="ARBA" id="ARBA00022741"/>
    </source>
</evidence>
<sequence>MIPPDEELASLKERCAVLEAENQAYARYIRAKTNQLLEIMETRALQAEELDDRALLDLDPIGIVAQSFQQILGHLNRTIDELREARAGERELREYYLTEKMKLATVIESLSEGLLVLDEQNRILSCNRAADELTQWLTTEMLGQPIGAGFPEMENALRKNAGDAQNLELVHRSRAGEDLLLSVNIARLRDSEGRRLGRVVTFRDSTEERRRTELYHRTEKLAAIGQLSAGVAHELNTPLGSVLGYARLLLKDKTLNATQRAWVEIIAEQVKKSSAIIQGLLRFARQSNPARRCLEECRLNEIIAQTLPLLATETAKRKIELITDLQAVPAIVADPRELEQVVLNLTMNALQAIGNKGRISIRTRHAGARVVLKVEDSGPGIPEPIRSRIFDPFYTTKPVGEGTGLGLSICSGIVGDLGGSIDVSSVEGQGTTFIVSLPVHANGASNVPKNRKIS</sequence>
<dbReference type="InterPro" id="IPR005467">
    <property type="entry name" value="His_kinase_dom"/>
</dbReference>
<comment type="catalytic activity">
    <reaction evidence="1">
        <text>ATP + protein L-histidine = ADP + protein N-phospho-L-histidine.</text>
        <dbReference type="EC" id="2.7.13.3"/>
    </reaction>
</comment>
<evidence type="ECO:0000256" key="6">
    <source>
        <dbReference type="ARBA" id="ARBA00022777"/>
    </source>
</evidence>
<evidence type="ECO:0000313" key="13">
    <source>
        <dbReference type="Proteomes" id="UP000182146"/>
    </source>
</evidence>
<keyword evidence="4" id="KW-0808">Transferase</keyword>
<protein>
    <recommendedName>
        <fullName evidence="2">histidine kinase</fullName>
        <ecNumber evidence="2">2.7.13.3</ecNumber>
    </recommendedName>
</protein>
<dbReference type="Pfam" id="PF00512">
    <property type="entry name" value="HisKA"/>
    <property type="match status" value="1"/>
</dbReference>
<dbReference type="EC" id="2.7.13.3" evidence="2"/>
<dbReference type="NCBIfam" id="TIGR00229">
    <property type="entry name" value="sensory_box"/>
    <property type="match status" value="1"/>
</dbReference>
<dbReference type="CDD" id="cd00082">
    <property type="entry name" value="HisKA"/>
    <property type="match status" value="1"/>
</dbReference>
<dbReference type="SUPFAM" id="SSF55874">
    <property type="entry name" value="ATPase domain of HSP90 chaperone/DNA topoisomerase II/histidine kinase"/>
    <property type="match status" value="1"/>
</dbReference>
<evidence type="ECO:0000256" key="8">
    <source>
        <dbReference type="ARBA" id="ARBA00023012"/>
    </source>
</evidence>
<dbReference type="CDD" id="cd00130">
    <property type="entry name" value="PAS"/>
    <property type="match status" value="1"/>
</dbReference>
<keyword evidence="6" id="KW-0418">Kinase</keyword>
<dbReference type="InterPro" id="IPR003594">
    <property type="entry name" value="HATPase_dom"/>
</dbReference>
<dbReference type="PROSITE" id="PS50109">
    <property type="entry name" value="HIS_KIN"/>
    <property type="match status" value="1"/>
</dbReference>
<proteinExistence type="predicted"/>
<dbReference type="STRING" id="392333.SAMN05660860_03336"/>
<dbReference type="EMBL" id="FNGU01000012">
    <property type="protein sequence ID" value="SDM88844.1"/>
    <property type="molecule type" value="Genomic_DNA"/>
</dbReference>
<dbReference type="Pfam" id="PF02518">
    <property type="entry name" value="HATPase_c"/>
    <property type="match status" value="1"/>
</dbReference>
<dbReference type="Pfam" id="PF00989">
    <property type="entry name" value="PAS"/>
    <property type="match status" value="1"/>
</dbReference>
<dbReference type="InterPro" id="IPR004358">
    <property type="entry name" value="Sig_transdc_His_kin-like_C"/>
</dbReference>
<keyword evidence="7" id="KW-0067">ATP-binding</keyword>
<gene>
    <name evidence="12" type="ORF">SAMN05660860_03336</name>
</gene>
<organism evidence="12 13">
    <name type="scientific">Geoalkalibacter ferrihydriticus</name>
    <dbReference type="NCBI Taxonomy" id="392333"/>
    <lineage>
        <taxon>Bacteria</taxon>
        <taxon>Pseudomonadati</taxon>
        <taxon>Thermodesulfobacteriota</taxon>
        <taxon>Desulfuromonadia</taxon>
        <taxon>Desulfuromonadales</taxon>
        <taxon>Geoalkalibacteraceae</taxon>
        <taxon>Geoalkalibacter</taxon>
    </lineage>
</organism>
<dbReference type="PANTHER" id="PTHR43065">
    <property type="entry name" value="SENSOR HISTIDINE KINASE"/>
    <property type="match status" value="1"/>
</dbReference>
<evidence type="ECO:0000256" key="4">
    <source>
        <dbReference type="ARBA" id="ARBA00022679"/>
    </source>
</evidence>
<reference evidence="12 13" key="1">
    <citation type="submission" date="2016-10" db="EMBL/GenBank/DDBJ databases">
        <authorList>
            <person name="de Groot N.N."/>
        </authorList>
    </citation>
    <scope>NUCLEOTIDE SEQUENCE [LARGE SCALE GENOMIC DNA]</scope>
    <source>
        <strain evidence="12 13">DSM 17813</strain>
    </source>
</reference>
<dbReference type="PROSITE" id="PS50112">
    <property type="entry name" value="PAS"/>
    <property type="match status" value="1"/>
</dbReference>
<feature type="domain" description="PAC" evidence="11">
    <location>
        <begin position="165"/>
        <end position="217"/>
    </location>
</feature>
<feature type="domain" description="Histidine kinase" evidence="9">
    <location>
        <begin position="230"/>
        <end position="441"/>
    </location>
</feature>
<evidence type="ECO:0000256" key="2">
    <source>
        <dbReference type="ARBA" id="ARBA00012438"/>
    </source>
</evidence>
<dbReference type="PROSITE" id="PS50113">
    <property type="entry name" value="PAC"/>
    <property type="match status" value="1"/>
</dbReference>
<dbReference type="OrthoDB" id="9779002at2"/>
<dbReference type="GO" id="GO:0000155">
    <property type="term" value="F:phosphorelay sensor kinase activity"/>
    <property type="evidence" value="ECO:0007669"/>
    <property type="project" value="InterPro"/>
</dbReference>
<dbReference type="SMART" id="SM00091">
    <property type="entry name" value="PAS"/>
    <property type="match status" value="1"/>
</dbReference>
<dbReference type="SUPFAM" id="SSF47384">
    <property type="entry name" value="Homodimeric domain of signal transducing histidine kinase"/>
    <property type="match status" value="1"/>
</dbReference>
<dbReference type="Proteomes" id="UP000182146">
    <property type="component" value="Unassembled WGS sequence"/>
</dbReference>
<keyword evidence="5" id="KW-0547">Nucleotide-binding</keyword>
<dbReference type="InterPro" id="IPR000700">
    <property type="entry name" value="PAS-assoc_C"/>
</dbReference>
<evidence type="ECO:0000259" key="9">
    <source>
        <dbReference type="PROSITE" id="PS50109"/>
    </source>
</evidence>
<dbReference type="InterPro" id="IPR035965">
    <property type="entry name" value="PAS-like_dom_sf"/>
</dbReference>
<dbReference type="Gene3D" id="1.10.287.130">
    <property type="match status" value="1"/>
</dbReference>
<dbReference type="InterPro" id="IPR003661">
    <property type="entry name" value="HisK_dim/P_dom"/>
</dbReference>
<dbReference type="GO" id="GO:0006355">
    <property type="term" value="P:regulation of DNA-templated transcription"/>
    <property type="evidence" value="ECO:0007669"/>
    <property type="project" value="InterPro"/>
</dbReference>
<dbReference type="Gene3D" id="3.30.450.20">
    <property type="entry name" value="PAS domain"/>
    <property type="match status" value="1"/>
</dbReference>
<evidence type="ECO:0000256" key="1">
    <source>
        <dbReference type="ARBA" id="ARBA00000085"/>
    </source>
</evidence>
<dbReference type="InterPro" id="IPR000014">
    <property type="entry name" value="PAS"/>
</dbReference>
<dbReference type="InterPro" id="IPR036890">
    <property type="entry name" value="HATPase_C_sf"/>
</dbReference>
<dbReference type="SUPFAM" id="SSF55785">
    <property type="entry name" value="PYP-like sensor domain (PAS domain)"/>
    <property type="match status" value="1"/>
</dbReference>
<feature type="domain" description="PAS" evidence="10">
    <location>
        <begin position="99"/>
        <end position="144"/>
    </location>
</feature>
<dbReference type="InterPro" id="IPR036097">
    <property type="entry name" value="HisK_dim/P_sf"/>
</dbReference>
<dbReference type="PRINTS" id="PR00344">
    <property type="entry name" value="BCTRLSENSOR"/>
</dbReference>
<dbReference type="SMART" id="SM00388">
    <property type="entry name" value="HisKA"/>
    <property type="match status" value="1"/>
</dbReference>
<dbReference type="Gene3D" id="3.30.565.10">
    <property type="entry name" value="Histidine kinase-like ATPase, C-terminal domain"/>
    <property type="match status" value="1"/>
</dbReference>
<accession>A0A1G9WW65</accession>
<evidence type="ECO:0000256" key="3">
    <source>
        <dbReference type="ARBA" id="ARBA00022553"/>
    </source>
</evidence>
<dbReference type="PANTHER" id="PTHR43065:SF10">
    <property type="entry name" value="PEROXIDE STRESS-ACTIVATED HISTIDINE KINASE MAK3"/>
    <property type="match status" value="1"/>
</dbReference>
<keyword evidence="8" id="KW-0902">Two-component regulatory system</keyword>
<dbReference type="InterPro" id="IPR013767">
    <property type="entry name" value="PAS_fold"/>
</dbReference>
<evidence type="ECO:0000259" key="11">
    <source>
        <dbReference type="PROSITE" id="PS50113"/>
    </source>
</evidence>
<evidence type="ECO:0000313" key="12">
    <source>
        <dbReference type="EMBL" id="SDM88844.1"/>
    </source>
</evidence>